<reference evidence="3" key="1">
    <citation type="journal article" date="2007" name="Nature">
        <title>The grapevine genome sequence suggests ancestral hexaploidization in major angiosperm phyla.</title>
        <authorList>
            <consortium name="The French-Italian Public Consortium for Grapevine Genome Characterization."/>
            <person name="Jaillon O."/>
            <person name="Aury J.-M."/>
            <person name="Noel B."/>
            <person name="Policriti A."/>
            <person name="Clepet C."/>
            <person name="Casagrande A."/>
            <person name="Choisne N."/>
            <person name="Aubourg S."/>
            <person name="Vitulo N."/>
            <person name="Jubin C."/>
            <person name="Vezzi A."/>
            <person name="Legeai F."/>
            <person name="Hugueney P."/>
            <person name="Dasilva C."/>
            <person name="Horner D."/>
            <person name="Mica E."/>
            <person name="Jublot D."/>
            <person name="Poulain J."/>
            <person name="Bruyere C."/>
            <person name="Billault A."/>
            <person name="Segurens B."/>
            <person name="Gouyvenoux M."/>
            <person name="Ugarte E."/>
            <person name="Cattonaro F."/>
            <person name="Anthouard V."/>
            <person name="Vico V."/>
            <person name="Del Fabbro C."/>
            <person name="Alaux M."/>
            <person name="Di Gaspero G."/>
            <person name="Dumas V."/>
            <person name="Felice N."/>
            <person name="Paillard S."/>
            <person name="Juman I."/>
            <person name="Moroldo M."/>
            <person name="Scalabrin S."/>
            <person name="Canaguier A."/>
            <person name="Le Clainche I."/>
            <person name="Malacrida G."/>
            <person name="Durand E."/>
            <person name="Pesole G."/>
            <person name="Laucou V."/>
            <person name="Chatelet P."/>
            <person name="Merdinoglu D."/>
            <person name="Delledonne M."/>
            <person name="Pezzotti M."/>
            <person name="Lecharny A."/>
            <person name="Scarpelli C."/>
            <person name="Artiguenave F."/>
            <person name="Pe M.E."/>
            <person name="Valle G."/>
            <person name="Morgante M."/>
            <person name="Caboche M."/>
            <person name="Adam-Blondon A.-F."/>
            <person name="Weissenbach J."/>
            <person name="Quetier F."/>
            <person name="Wincker P."/>
        </authorList>
    </citation>
    <scope>NUCLEOTIDE SEQUENCE [LARGE SCALE GENOMIC DNA]</scope>
    <source>
        <strain evidence="3">cv. Pinot noir / PN40024</strain>
    </source>
</reference>
<dbReference type="Gene3D" id="3.20.20.80">
    <property type="entry name" value="Glycosidases"/>
    <property type="match status" value="1"/>
</dbReference>
<proteinExistence type="predicted"/>
<dbReference type="PaxDb" id="29760-VIT_03s0063g00430.t01"/>
<dbReference type="eggNOG" id="KOG0471">
    <property type="taxonomic scope" value="Eukaryota"/>
</dbReference>
<keyword evidence="1" id="KW-0812">Transmembrane</keyword>
<dbReference type="EMBL" id="FN596006">
    <property type="protein sequence ID" value="CCB56868.1"/>
    <property type="molecule type" value="Genomic_DNA"/>
</dbReference>
<dbReference type="STRING" id="29760.F6HQB1"/>
<evidence type="ECO:0000256" key="1">
    <source>
        <dbReference type="SAM" id="Phobius"/>
    </source>
</evidence>
<dbReference type="OrthoDB" id="550577at2759"/>
<evidence type="ECO:0000313" key="3">
    <source>
        <dbReference type="Proteomes" id="UP000009183"/>
    </source>
</evidence>
<name>F6HQB1_VITVI</name>
<gene>
    <name evidence="2" type="ordered locus">VIT_03s0063g00430</name>
</gene>
<dbReference type="Proteomes" id="UP000009183">
    <property type="component" value="Chromosome 3"/>
</dbReference>
<sequence length="222" mass="24742">MGDCPWCDHCQKRGHTKDTCWNIHRKLPTGRNLRPNHNSKAYHGGFIPVSQAFTLVEACKPIIMVLMDLETKTISKPKIAVKVSLPSSHFLSCSIVSLSIYTHSSINEKSEHKRMGITTSLSYLLFFNIILPTLTASPILFQGFNWESSKKQGGWYNFLINSIPELSASGITHVWLPPPSQSNASEVGNVKVNGKALKSKELCDTSKVEYVNLLNSIDLQNI</sequence>
<keyword evidence="3" id="KW-1185">Reference proteome</keyword>
<accession>F6HQB1</accession>
<keyword evidence="1" id="KW-1133">Transmembrane helix</keyword>
<protein>
    <submittedName>
        <fullName evidence="2">Uncharacterized protein</fullName>
    </submittedName>
</protein>
<dbReference type="AlphaFoldDB" id="F6HQB1"/>
<evidence type="ECO:0000313" key="2">
    <source>
        <dbReference type="EMBL" id="CCB56868.1"/>
    </source>
</evidence>
<feature type="transmembrane region" description="Helical" evidence="1">
    <location>
        <begin position="121"/>
        <end position="141"/>
    </location>
</feature>
<keyword evidence="1" id="KW-0472">Membrane</keyword>
<dbReference type="HOGENOM" id="CLU_1247285_0_0_1"/>
<dbReference type="SUPFAM" id="SSF51445">
    <property type="entry name" value="(Trans)glycosidases"/>
    <property type="match status" value="1"/>
</dbReference>
<dbReference type="InterPro" id="IPR017853">
    <property type="entry name" value="GH"/>
</dbReference>
<dbReference type="InParanoid" id="F6HQB1"/>
<organism evidence="2 3">
    <name type="scientific">Vitis vinifera</name>
    <name type="common">Grape</name>
    <dbReference type="NCBI Taxonomy" id="29760"/>
    <lineage>
        <taxon>Eukaryota</taxon>
        <taxon>Viridiplantae</taxon>
        <taxon>Streptophyta</taxon>
        <taxon>Embryophyta</taxon>
        <taxon>Tracheophyta</taxon>
        <taxon>Spermatophyta</taxon>
        <taxon>Magnoliopsida</taxon>
        <taxon>eudicotyledons</taxon>
        <taxon>Gunneridae</taxon>
        <taxon>Pentapetalae</taxon>
        <taxon>rosids</taxon>
        <taxon>Vitales</taxon>
        <taxon>Vitaceae</taxon>
        <taxon>Viteae</taxon>
        <taxon>Vitis</taxon>
    </lineage>
</organism>